<dbReference type="Pfam" id="PF23771">
    <property type="entry name" value="DUF7168"/>
    <property type="match status" value="1"/>
</dbReference>
<evidence type="ECO:0000259" key="2">
    <source>
        <dbReference type="Pfam" id="PF10979"/>
    </source>
</evidence>
<dbReference type="EMBL" id="BAAAHE010000048">
    <property type="protein sequence ID" value="GAA0635133.1"/>
    <property type="molecule type" value="Genomic_DNA"/>
</dbReference>
<protein>
    <submittedName>
        <fullName evidence="4">DUF2786 domain-containing protein</fullName>
    </submittedName>
</protein>
<dbReference type="Proteomes" id="UP001500957">
    <property type="component" value="Unassembled WGS sequence"/>
</dbReference>
<evidence type="ECO:0000259" key="3">
    <source>
        <dbReference type="Pfam" id="PF23771"/>
    </source>
</evidence>
<dbReference type="RefSeq" id="WP_344608876.1">
    <property type="nucleotide sequence ID" value="NZ_BAAAHE010000048.1"/>
</dbReference>
<feature type="region of interest" description="Disordered" evidence="1">
    <location>
        <begin position="1"/>
        <end position="48"/>
    </location>
</feature>
<dbReference type="InterPro" id="IPR024498">
    <property type="entry name" value="DUF2786"/>
</dbReference>
<feature type="compositionally biased region" description="Basic residues" evidence="1">
    <location>
        <begin position="1"/>
        <end position="21"/>
    </location>
</feature>
<evidence type="ECO:0000313" key="4">
    <source>
        <dbReference type="EMBL" id="GAA0635133.1"/>
    </source>
</evidence>
<accession>A0ABP3SE83</accession>
<gene>
    <name evidence="4" type="ORF">GCM10009547_44110</name>
</gene>
<feature type="compositionally biased region" description="Basic and acidic residues" evidence="1">
    <location>
        <begin position="33"/>
        <end position="48"/>
    </location>
</feature>
<dbReference type="InterPro" id="IPR055592">
    <property type="entry name" value="DUF7168"/>
</dbReference>
<feature type="domain" description="DUF2786" evidence="2">
    <location>
        <begin position="210"/>
        <end position="247"/>
    </location>
</feature>
<sequence length="433" mass="46645">MGMNNRARRAAKAKQRAKARAAGHGSGAALGVGREHRGQEQAGRREPYGRREVATAVVGWVHRIMDDAAEADRAAVDLLRWDRELLAIVVADALSSLVEPMVAGGWTPDDLGQVLRRRVGGDAPALYAGLLRAHAQAFSPSRIDDRWRRELDDLPPTFVPNLADPADLALTLRVVATLRPLPAIAVTVAPPGQGTASRAAPAGADAARQLAKVRALLAKAESTQYDAEAEALTAKAQELIARYALDRLLTQSQTSDAVPGVTTRRLWIDAPYVGAKAMLVDAVAGANRCRTVLSEALGFVSLVGDPHDLDAVELLATSLLVQADTAMLRHGRQMDRSGTSRTRAFRRAFLISFAQRIGERLRAVGESALAETPDRDRLLPVLRAASEDVEREFARVFPHIVTRPTRVSDPEGWAAGRAAADLARLDVRDQVAN</sequence>
<name>A0ABP3SE83_9ACTN</name>
<evidence type="ECO:0000256" key="1">
    <source>
        <dbReference type="SAM" id="MobiDB-lite"/>
    </source>
</evidence>
<keyword evidence="5" id="KW-1185">Reference proteome</keyword>
<reference evidence="5" key="1">
    <citation type="journal article" date="2019" name="Int. J. Syst. Evol. Microbiol.">
        <title>The Global Catalogue of Microorganisms (GCM) 10K type strain sequencing project: providing services to taxonomists for standard genome sequencing and annotation.</title>
        <authorList>
            <consortium name="The Broad Institute Genomics Platform"/>
            <consortium name="The Broad Institute Genome Sequencing Center for Infectious Disease"/>
            <person name="Wu L."/>
            <person name="Ma J."/>
        </authorList>
    </citation>
    <scope>NUCLEOTIDE SEQUENCE [LARGE SCALE GENOMIC DNA]</scope>
    <source>
        <strain evidence="5">JCM 10671</strain>
    </source>
</reference>
<dbReference type="Pfam" id="PF10979">
    <property type="entry name" value="DUF2786"/>
    <property type="match status" value="1"/>
</dbReference>
<proteinExistence type="predicted"/>
<feature type="domain" description="DUF7168" evidence="3">
    <location>
        <begin position="276"/>
        <end position="376"/>
    </location>
</feature>
<organism evidence="4 5">
    <name type="scientific">Sporichthya brevicatena</name>
    <dbReference type="NCBI Taxonomy" id="171442"/>
    <lineage>
        <taxon>Bacteria</taxon>
        <taxon>Bacillati</taxon>
        <taxon>Actinomycetota</taxon>
        <taxon>Actinomycetes</taxon>
        <taxon>Sporichthyales</taxon>
        <taxon>Sporichthyaceae</taxon>
        <taxon>Sporichthya</taxon>
    </lineage>
</organism>
<comment type="caution">
    <text evidence="4">The sequence shown here is derived from an EMBL/GenBank/DDBJ whole genome shotgun (WGS) entry which is preliminary data.</text>
</comment>
<evidence type="ECO:0000313" key="5">
    <source>
        <dbReference type="Proteomes" id="UP001500957"/>
    </source>
</evidence>